<protein>
    <submittedName>
        <fullName evidence="2">Uncharacterized protein</fullName>
    </submittedName>
</protein>
<keyword evidence="3" id="KW-1185">Reference proteome</keyword>
<dbReference type="RefSeq" id="WP_012179868.1">
    <property type="nucleotide sequence ID" value="NC_009952.1"/>
</dbReference>
<feature type="transmembrane region" description="Helical" evidence="1">
    <location>
        <begin position="188"/>
        <end position="214"/>
    </location>
</feature>
<dbReference type="AlphaFoldDB" id="A8LM32"/>
<keyword evidence="1" id="KW-0812">Transmembrane</keyword>
<gene>
    <name evidence="2" type="ordered locus">Dshi_3208</name>
</gene>
<evidence type="ECO:0000256" key="1">
    <source>
        <dbReference type="SAM" id="Phobius"/>
    </source>
</evidence>
<keyword evidence="1" id="KW-0472">Membrane</keyword>
<dbReference type="KEGG" id="dsh:Dshi_3208"/>
<evidence type="ECO:0000313" key="2">
    <source>
        <dbReference type="EMBL" id="ABV94941.1"/>
    </source>
</evidence>
<accession>A8LM32</accession>
<feature type="transmembrane region" description="Helical" evidence="1">
    <location>
        <begin position="6"/>
        <end position="29"/>
    </location>
</feature>
<feature type="transmembrane region" description="Helical" evidence="1">
    <location>
        <begin position="137"/>
        <end position="155"/>
    </location>
</feature>
<dbReference type="eggNOG" id="ENOG503267W">
    <property type="taxonomic scope" value="Bacteria"/>
</dbReference>
<reference evidence="3" key="1">
    <citation type="journal article" date="2010" name="ISME J.">
        <title>The complete genome sequence of the algal symbiont Dinoroseobacter shibae: a hitchhiker's guide to life in the sea.</title>
        <authorList>
            <person name="Wagner-Dobler I."/>
            <person name="Ballhausen B."/>
            <person name="Berger M."/>
            <person name="Brinkhoff T."/>
            <person name="Buchholz I."/>
            <person name="Bunk B."/>
            <person name="Cypionka H."/>
            <person name="Daniel R."/>
            <person name="Drepper T."/>
            <person name="Gerdts G."/>
            <person name="Hahnke S."/>
            <person name="Han C."/>
            <person name="Jahn D."/>
            <person name="Kalhoefer D."/>
            <person name="Kiss H."/>
            <person name="Klenk H.P."/>
            <person name="Kyrpides N."/>
            <person name="Liebl W."/>
            <person name="Liesegang H."/>
            <person name="Meincke L."/>
            <person name="Pati A."/>
            <person name="Petersen J."/>
            <person name="Piekarski T."/>
            <person name="Pommerenke C."/>
            <person name="Pradella S."/>
            <person name="Pukall R."/>
            <person name="Rabus R."/>
            <person name="Stackebrandt E."/>
            <person name="Thole S."/>
            <person name="Thompson L."/>
            <person name="Tielen P."/>
            <person name="Tomasch J."/>
            <person name="von Jan M."/>
            <person name="Wanphrut N."/>
            <person name="Wichels A."/>
            <person name="Zech H."/>
            <person name="Simon M."/>
        </authorList>
    </citation>
    <scope>NUCLEOTIDE SEQUENCE [LARGE SCALE GENOMIC DNA]</scope>
    <source>
        <strain evidence="3">DSM 16493 / NCIMB 14021 / DFL 12</strain>
    </source>
</reference>
<name>A8LM32_DINSH</name>
<feature type="transmembrane region" description="Helical" evidence="1">
    <location>
        <begin position="83"/>
        <end position="104"/>
    </location>
</feature>
<feature type="transmembrane region" description="Helical" evidence="1">
    <location>
        <begin position="270"/>
        <end position="286"/>
    </location>
</feature>
<sequence length="493" mass="53245">MLTDENFNGFLAFVFFLAVPLAALLGAIIRRRYRKAIARAMRAGTPSPGAAFAVPGPSHPNGAALQVDVAPLSRAPPLRPALALRYLAAGLAFALVLVTVMFLLDGIGFAPLRFAVVVAAFLLPALIMALYVAGLRWYWMVAAGVFWTWLLYVIAPESNDVLGILVGPALMLALLVGNPALRTTAVPLFMVAVALVVPLVFALEAIYLMMLAGVLDFLLFLLPPGLVAAIYVILGLALMLAVGTGLALLVVRAVARLTARSSELMMQHDLLWLFQCVWVIGLGWGSHGPLTLAYLLAFAAYRGTLALLRPRAPAQETHLLLRVFGQQGTQTRLARSLLLDWRQRGPVLMIGAEDLATETLDAPELAAFLRRRLSELFIDSPVDLAAASAAGTARQGDGLFPMQDYYCRDSTWQPTVLTLMAQARRILVDMRGFDPANQGILFEIDALAARVPTDRLLVVCAPDAVEQVTALFDGAWARAGREGQTDRLTLRTA</sequence>
<feature type="transmembrane region" description="Helical" evidence="1">
    <location>
        <begin position="110"/>
        <end position="130"/>
    </location>
</feature>
<dbReference type="OrthoDB" id="9178117at2"/>
<dbReference type="Proteomes" id="UP000006833">
    <property type="component" value="Chromosome"/>
</dbReference>
<dbReference type="EMBL" id="CP000830">
    <property type="protein sequence ID" value="ABV94941.1"/>
    <property type="molecule type" value="Genomic_DNA"/>
</dbReference>
<keyword evidence="1" id="KW-1133">Transmembrane helix</keyword>
<evidence type="ECO:0000313" key="3">
    <source>
        <dbReference type="Proteomes" id="UP000006833"/>
    </source>
</evidence>
<dbReference type="HOGENOM" id="CLU_498572_0_0_5"/>
<proteinExistence type="predicted"/>
<feature type="transmembrane region" description="Helical" evidence="1">
    <location>
        <begin position="226"/>
        <end position="250"/>
    </location>
</feature>
<organism evidence="2 3">
    <name type="scientific">Dinoroseobacter shibae (strain DSM 16493 / NCIMB 14021 / DFL 12)</name>
    <dbReference type="NCBI Taxonomy" id="398580"/>
    <lineage>
        <taxon>Bacteria</taxon>
        <taxon>Pseudomonadati</taxon>
        <taxon>Pseudomonadota</taxon>
        <taxon>Alphaproteobacteria</taxon>
        <taxon>Rhodobacterales</taxon>
        <taxon>Roseobacteraceae</taxon>
        <taxon>Dinoroseobacter</taxon>
    </lineage>
</organism>
<feature type="transmembrane region" description="Helical" evidence="1">
    <location>
        <begin position="161"/>
        <end position="181"/>
    </location>
</feature>